<feature type="region of interest" description="Disordered" evidence="1">
    <location>
        <begin position="17"/>
        <end position="45"/>
    </location>
</feature>
<dbReference type="Proteomes" id="UP001500822">
    <property type="component" value="Unassembled WGS sequence"/>
</dbReference>
<protein>
    <recommendedName>
        <fullName evidence="2">Rhodanese domain-containing protein</fullName>
    </recommendedName>
</protein>
<dbReference type="InterPro" id="IPR050229">
    <property type="entry name" value="GlpE_sulfurtransferase"/>
</dbReference>
<evidence type="ECO:0000313" key="3">
    <source>
        <dbReference type="EMBL" id="GAA4743045.1"/>
    </source>
</evidence>
<dbReference type="PANTHER" id="PTHR43031:SF17">
    <property type="entry name" value="SULFURTRANSFERASE YTWF-RELATED"/>
    <property type="match status" value="1"/>
</dbReference>
<sequence>MWITVGNAACGKLCGPARDGLPRSSPSDVLETGAGRDRPSKPEWVAGTPSVAVTTAKLVADCGNMGDVSMDIEQIDVAGLPDDFTDVDDRVLLDVREDYEWEEGHVRGALHIPLDDVPGRLDEIDLDRDLLVICRTSGRSFRLLQYLAMRGIDGTCVTGGMVAWEAAGKAVETGMGEPT</sequence>
<name>A0ABP8Z092_9ACTN</name>
<dbReference type="PROSITE" id="PS50206">
    <property type="entry name" value="RHODANESE_3"/>
    <property type="match status" value="1"/>
</dbReference>
<feature type="domain" description="Rhodanese" evidence="2">
    <location>
        <begin position="86"/>
        <end position="173"/>
    </location>
</feature>
<dbReference type="InterPro" id="IPR036873">
    <property type="entry name" value="Rhodanese-like_dom_sf"/>
</dbReference>
<keyword evidence="4" id="KW-1185">Reference proteome</keyword>
<evidence type="ECO:0000256" key="1">
    <source>
        <dbReference type="SAM" id="MobiDB-lite"/>
    </source>
</evidence>
<evidence type="ECO:0000259" key="2">
    <source>
        <dbReference type="PROSITE" id="PS50206"/>
    </source>
</evidence>
<dbReference type="EMBL" id="BAABIE010000003">
    <property type="protein sequence ID" value="GAA4743045.1"/>
    <property type="molecule type" value="Genomic_DNA"/>
</dbReference>
<dbReference type="Gene3D" id="3.40.250.10">
    <property type="entry name" value="Rhodanese-like domain"/>
    <property type="match status" value="1"/>
</dbReference>
<dbReference type="InterPro" id="IPR001763">
    <property type="entry name" value="Rhodanese-like_dom"/>
</dbReference>
<dbReference type="PANTHER" id="PTHR43031">
    <property type="entry name" value="FAD-DEPENDENT OXIDOREDUCTASE"/>
    <property type="match status" value="1"/>
</dbReference>
<accession>A0ABP8Z092</accession>
<comment type="caution">
    <text evidence="3">The sequence shown here is derived from an EMBL/GenBank/DDBJ whole genome shotgun (WGS) entry which is preliminary data.</text>
</comment>
<gene>
    <name evidence="3" type="ORF">GCM10023217_09620</name>
</gene>
<proteinExistence type="predicted"/>
<dbReference type="CDD" id="cd00158">
    <property type="entry name" value="RHOD"/>
    <property type="match status" value="1"/>
</dbReference>
<dbReference type="SMART" id="SM00450">
    <property type="entry name" value="RHOD"/>
    <property type="match status" value="1"/>
</dbReference>
<dbReference type="SUPFAM" id="SSF52821">
    <property type="entry name" value="Rhodanese/Cell cycle control phosphatase"/>
    <property type="match status" value="1"/>
</dbReference>
<dbReference type="Pfam" id="PF00581">
    <property type="entry name" value="Rhodanese"/>
    <property type="match status" value="1"/>
</dbReference>
<reference evidence="4" key="1">
    <citation type="journal article" date="2019" name="Int. J. Syst. Evol. Microbiol.">
        <title>The Global Catalogue of Microorganisms (GCM) 10K type strain sequencing project: providing services to taxonomists for standard genome sequencing and annotation.</title>
        <authorList>
            <consortium name="The Broad Institute Genomics Platform"/>
            <consortium name="The Broad Institute Genome Sequencing Center for Infectious Disease"/>
            <person name="Wu L."/>
            <person name="Ma J."/>
        </authorList>
    </citation>
    <scope>NUCLEOTIDE SEQUENCE [LARGE SCALE GENOMIC DNA]</scope>
    <source>
        <strain evidence="4">JCM 18077</strain>
    </source>
</reference>
<evidence type="ECO:0000313" key="4">
    <source>
        <dbReference type="Proteomes" id="UP001500822"/>
    </source>
</evidence>
<organism evidence="3 4">
    <name type="scientific">Gordonia alkaliphila</name>
    <dbReference type="NCBI Taxonomy" id="1053547"/>
    <lineage>
        <taxon>Bacteria</taxon>
        <taxon>Bacillati</taxon>
        <taxon>Actinomycetota</taxon>
        <taxon>Actinomycetes</taxon>
        <taxon>Mycobacteriales</taxon>
        <taxon>Gordoniaceae</taxon>
        <taxon>Gordonia</taxon>
    </lineage>
</organism>